<evidence type="ECO:0000313" key="4">
    <source>
        <dbReference type="Proteomes" id="UP001607302"/>
    </source>
</evidence>
<keyword evidence="4" id="KW-1185">Reference proteome</keyword>
<sequence>MSINVTVSGNPINIRRGRVVLSDLDQIKKNERDRRRRLRLEQVRQQSKEISNRLLERAKNIAQQELEKLEKDEKSELKRLHERKIMEIQQRYQEDMENIGQAHLAAILESEALANIEDETERNREVALKRGKEALEQLKRVEKDDQHTMHRQRLQQVRELENKRSSLVAELSRKFASQDESSRNLNQEIKTSSQQDKTIENLNKSAKKKKLKRLITNKSPSKKTRNIEKINEESQESYSPLQLSPKEKIRMQNEISQKCVTTTKSDKKSGNADDIVHTNYIAQDDKSPRQTVPILSISAKAQKLARYNPGDYVQDSSDLMSNESPSLSDDSSYFSDVCEQTTCIKTPKHHTSFRDSKVQLYDHNTRQRNNYNRPLDVVERLDIRNEPNAVDAAREVERTESIESHITETHKFASQKRGDDAILREKVRSDYQTLMKSLDHLSSEERKLKASDVQCDPMNDVQLRKSRRKELQKEQKKKLNRKFEAMTDKSCCASHCPNLMERVITLEPIKQFEDRDRKAKGTWKEPHFVDNHVPVVKSPKSKDKEQKISRDELILDMLKKVERQKMLLLKEFGTSLPDNIYHASITSLTEPDKCDEPQKKIHRQTCLSPEVTLINMSSGEDDKTSKKPKKTSVSKKCEMAVQTSTLQDAGIAEDKGVQVELKAISSDATNGLDTVEEVPVKHYPIEPIIRVITPEVEDSSSVSNNSMITGVIIDIDNKEVKVTPKKKKSTLKVPKRKPIKSGIPKSHSAPPSKISSPVKRFSKSLPSSCRSSPRKINIHFKKNGLDVNVDPPDDTRPTIDSSTESSVMYSSLNTQDSSIRRPYEIPVIKSKKKVTVKDASDTSTSFASPPPLEPKRRIFITSNTTPILEILDSSALSAVERAKKDISPVSTPETPSPRTMMIPSNIPHPEKIGKVLKYGEGVDDSIKSFTKKDRHLLIYEKQKDVSSEQSVYSQYSPVLSKSCSCQNPQCKLLHVQIEDIQDFALKNCPEILKKYEDLQNTCTERIASLTDLIEKVRSEQRGMELSVISPQEDINFMKIHPEMQSSMKNVQRLVENIEAIHQQLAKTLYESQNAIMQTETINKELLKDTNIQVGQSQTKNKFEHPVSTTVEHTIDKPASSKTKSKPRIIKEEKVNIKLNRFKMPHKSLATMTMPIPERNSWPPAKIPSQENNTIEELSKEILEQSKTKSTDIPAFKKIGNYKNKDTSLPPKSDSSKPSSPSKNEENNVPVQTTDTNVKSEKDITFEPLLVGIPKVLPSFSTNGHRMNGRNKPPVTLHSGYYRTEIESMGHELSTIIEFDTPDTANKNHTNIKNSTAKSFAMDEPFTEKSAVKKSVEVQTTKSSVIVKPSVHVAPLPIQGHVGSKMLSVSSTSMRKSPGEMFASKLQEVGTECNLSRRPKDEMHLEYQMKNNPVAFEDSVKEKVNKQLQCNTSDQETKTIHQRFDRNDNEKGKVSSTSSNSFCELSGISEITSTPSSSLLKYASSEEMETALKQLGLSWAITTLKKTREASALSSSSNSDITPLNTARRIISPNKKHVDPKIGDLLDFSDVSSISIKEASKSTEQAVLFKGRTSTPKLQNSNSNSDKSHSVVTNSSGISFQERSDSLTVPNVSLIKTKPNVKQSKYL</sequence>
<dbReference type="Proteomes" id="UP001607302">
    <property type="component" value="Unassembled WGS sequence"/>
</dbReference>
<feature type="compositionally biased region" description="Polar residues" evidence="2">
    <location>
        <begin position="1226"/>
        <end position="1236"/>
    </location>
</feature>
<feature type="compositionally biased region" description="Basic and acidic residues" evidence="2">
    <location>
        <begin position="1434"/>
        <end position="1452"/>
    </location>
</feature>
<organism evidence="3 4">
    <name type="scientific">Vespula squamosa</name>
    <name type="common">Southern yellow jacket</name>
    <name type="synonym">Wasp</name>
    <dbReference type="NCBI Taxonomy" id="30214"/>
    <lineage>
        <taxon>Eukaryota</taxon>
        <taxon>Metazoa</taxon>
        <taxon>Ecdysozoa</taxon>
        <taxon>Arthropoda</taxon>
        <taxon>Hexapoda</taxon>
        <taxon>Insecta</taxon>
        <taxon>Pterygota</taxon>
        <taxon>Neoptera</taxon>
        <taxon>Endopterygota</taxon>
        <taxon>Hymenoptera</taxon>
        <taxon>Apocrita</taxon>
        <taxon>Aculeata</taxon>
        <taxon>Vespoidea</taxon>
        <taxon>Vespidae</taxon>
        <taxon>Vespinae</taxon>
        <taxon>Vespula</taxon>
    </lineage>
</organism>
<feature type="compositionally biased region" description="Polar residues" evidence="2">
    <location>
        <begin position="888"/>
        <end position="897"/>
    </location>
</feature>
<feature type="compositionally biased region" description="Polar residues" evidence="2">
    <location>
        <begin position="1571"/>
        <end position="1596"/>
    </location>
</feature>
<feature type="compositionally biased region" description="Polar residues" evidence="2">
    <location>
        <begin position="798"/>
        <end position="815"/>
    </location>
</feature>
<feature type="compositionally biased region" description="Basic residues" evidence="2">
    <location>
        <begin position="725"/>
        <end position="739"/>
    </location>
</feature>
<dbReference type="EMBL" id="JAUDFV010000020">
    <property type="protein sequence ID" value="KAL2740854.1"/>
    <property type="molecule type" value="Genomic_DNA"/>
</dbReference>
<feature type="region of interest" description="Disordered" evidence="2">
    <location>
        <begin position="173"/>
        <end position="241"/>
    </location>
</feature>
<accession>A0ABD2C767</accession>
<name>A0ABD2C767_VESSQ</name>
<feature type="compositionally biased region" description="Basic residues" evidence="2">
    <location>
        <begin position="205"/>
        <end position="224"/>
    </location>
</feature>
<reference evidence="3 4" key="1">
    <citation type="journal article" date="2024" name="Ann. Entomol. Soc. Am.">
        <title>Genomic analyses of the southern and eastern yellowjacket wasps (Hymenoptera: Vespidae) reveal evolutionary signatures of social life.</title>
        <authorList>
            <person name="Catto M.A."/>
            <person name="Caine P.B."/>
            <person name="Orr S.E."/>
            <person name="Hunt B.G."/>
            <person name="Goodisman M.A.D."/>
        </authorList>
    </citation>
    <scope>NUCLEOTIDE SEQUENCE [LARGE SCALE GENOMIC DNA]</scope>
    <source>
        <strain evidence="3">233</strain>
        <tissue evidence="3">Head and thorax</tissue>
    </source>
</reference>
<feature type="region of interest" description="Disordered" evidence="2">
    <location>
        <begin position="1184"/>
        <end position="1239"/>
    </location>
</feature>
<feature type="compositionally biased region" description="Basic and acidic residues" evidence="2">
    <location>
        <begin position="173"/>
        <end position="182"/>
    </location>
</feature>
<evidence type="ECO:0000256" key="1">
    <source>
        <dbReference type="SAM" id="Coils"/>
    </source>
</evidence>
<feature type="region of interest" description="Disordered" evidence="2">
    <location>
        <begin position="1105"/>
        <end position="1125"/>
    </location>
</feature>
<feature type="region of interest" description="Disordered" evidence="2">
    <location>
        <begin position="1570"/>
        <end position="1596"/>
    </location>
</feature>
<feature type="region of interest" description="Disordered" evidence="2">
    <location>
        <begin position="885"/>
        <end position="906"/>
    </location>
</feature>
<gene>
    <name evidence="3" type="ORF">V1478_000995</name>
</gene>
<comment type="caution">
    <text evidence="3">The sequence shown here is derived from an EMBL/GenBank/DDBJ whole genome shotgun (WGS) entry which is preliminary data.</text>
</comment>
<feature type="compositionally biased region" description="Polar residues" evidence="2">
    <location>
        <begin position="183"/>
        <end position="196"/>
    </location>
</feature>
<feature type="region of interest" description="Disordered" evidence="2">
    <location>
        <begin position="616"/>
        <end position="635"/>
    </location>
</feature>
<evidence type="ECO:0000313" key="3">
    <source>
        <dbReference type="EMBL" id="KAL2740854.1"/>
    </source>
</evidence>
<proteinExistence type="predicted"/>
<feature type="region of interest" description="Disordered" evidence="2">
    <location>
        <begin position="1429"/>
        <end position="1456"/>
    </location>
</feature>
<feature type="compositionally biased region" description="Basic residues" evidence="2">
    <location>
        <begin position="772"/>
        <end position="782"/>
    </location>
</feature>
<evidence type="ECO:0000256" key="2">
    <source>
        <dbReference type="SAM" id="MobiDB-lite"/>
    </source>
</evidence>
<keyword evidence="1" id="KW-0175">Coiled coil</keyword>
<feature type="coiled-coil region" evidence="1">
    <location>
        <begin position="21"/>
        <end position="83"/>
    </location>
</feature>
<protein>
    <submittedName>
        <fullName evidence="3">Uncharacterized protein</fullName>
    </submittedName>
</protein>
<feature type="compositionally biased region" description="Low complexity" evidence="2">
    <location>
        <begin position="1206"/>
        <end position="1221"/>
    </location>
</feature>
<feature type="region of interest" description="Disordered" evidence="2">
    <location>
        <begin position="725"/>
        <end position="815"/>
    </location>
</feature>